<organism evidence="4 5">
    <name type="scientific">Oxalobacter paraformigenes</name>
    <dbReference type="NCBI Taxonomy" id="556268"/>
    <lineage>
        <taxon>Bacteria</taxon>
        <taxon>Pseudomonadati</taxon>
        <taxon>Pseudomonadota</taxon>
        <taxon>Betaproteobacteria</taxon>
        <taxon>Burkholderiales</taxon>
        <taxon>Oxalobacteraceae</taxon>
        <taxon>Oxalobacter</taxon>
    </lineage>
</organism>
<comment type="caution">
    <text evidence="4">The sequence shown here is derived from an EMBL/GenBank/DDBJ whole genome shotgun (WGS) entry which is preliminary data.</text>
</comment>
<dbReference type="HOGENOM" id="CLU_013850_1_1_4"/>
<keyword evidence="2" id="KW-0812">Transmembrane</keyword>
<feature type="domain" description="Mce/MlaD" evidence="3">
    <location>
        <begin position="44"/>
        <end position="112"/>
    </location>
</feature>
<evidence type="ECO:0000256" key="1">
    <source>
        <dbReference type="SAM" id="Coils"/>
    </source>
</evidence>
<sequence>MENKSHAFIAGLFTVCLVAAALLIVWFLNMDRTVRVPYMIATNQSIPGLNPQATVRFRGLDVGRVTNIGFNPKEPGEILIHFEVKEDTPMTKSTFATLTYQGVTGIASVELSDDGSDREKLVTSPENPAEIPLRPSLLAELQLRGLEILKEVQSLSSQLAILFNEENSKTMVDAFRNISRAAESWDKVPRQLEPTLQQLPQTTAEAQKMVQSITELSKELKELGQKANTFVSNDMNSDAVPRLESLADDARMTLYNLNKVLEQYKQRPSGLLFGAKGPAPGPGEAGFNASGQ</sequence>
<proteinExistence type="predicted"/>
<dbReference type="EMBL" id="ACDP02000001">
    <property type="protein sequence ID" value="EEO28638.2"/>
    <property type="molecule type" value="Genomic_DNA"/>
</dbReference>
<gene>
    <name evidence="4" type="ORF">OFAG_01791</name>
</gene>
<keyword evidence="2" id="KW-0472">Membrane</keyword>
<evidence type="ECO:0000256" key="2">
    <source>
        <dbReference type="SAM" id="Phobius"/>
    </source>
</evidence>
<dbReference type="eggNOG" id="COG1463">
    <property type="taxonomic scope" value="Bacteria"/>
</dbReference>
<feature type="transmembrane region" description="Helical" evidence="2">
    <location>
        <begin position="6"/>
        <end position="28"/>
    </location>
</feature>
<reference evidence="4" key="1">
    <citation type="submission" date="2011-10" db="EMBL/GenBank/DDBJ databases">
        <title>The Genome Sequence of Oxalobacter formigenes HOxBLS.</title>
        <authorList>
            <consortium name="The Broad Institute Genome Sequencing Platform"/>
            <person name="Earl A."/>
            <person name="Ward D."/>
            <person name="Feldgarden M."/>
            <person name="Gevers D."/>
            <person name="Allison M.J."/>
            <person name="Humphrey S."/>
            <person name="Young S.K."/>
            <person name="Zeng Q."/>
            <person name="Gargeya S."/>
            <person name="Fitzgerald M."/>
            <person name="Haas B."/>
            <person name="Abouelleil A."/>
            <person name="Alvarado L."/>
            <person name="Arachchi H.M."/>
            <person name="Berlin A."/>
            <person name="Brown A."/>
            <person name="Chapman S.B."/>
            <person name="Chen Z."/>
            <person name="Dunbar C."/>
            <person name="Freedman E."/>
            <person name="Gearin G."/>
            <person name="Goldberg J."/>
            <person name="Griggs A."/>
            <person name="Gujja S."/>
            <person name="Heiman D."/>
            <person name="Howarth C."/>
            <person name="Larson L."/>
            <person name="Lui A."/>
            <person name="MacDonald P.J.P."/>
            <person name="Montmayeur A."/>
            <person name="Murphy C."/>
            <person name="Neiman D."/>
            <person name="Pearson M."/>
            <person name="Priest M."/>
            <person name="Roberts A."/>
            <person name="Saif S."/>
            <person name="Shea T."/>
            <person name="Shenoy N."/>
            <person name="Sisk P."/>
            <person name="Stolte C."/>
            <person name="Sykes S."/>
            <person name="Wortman J."/>
            <person name="Nusbaum C."/>
            <person name="Birren B."/>
        </authorList>
    </citation>
    <scope>NUCLEOTIDE SEQUENCE [LARGE SCALE GENOMIC DNA]</scope>
    <source>
        <strain evidence="4">HOxBLS</strain>
    </source>
</reference>
<accession>C3X602</accession>
<keyword evidence="1" id="KW-0175">Coiled coil</keyword>
<dbReference type="InterPro" id="IPR003399">
    <property type="entry name" value="Mce/MlaD"/>
</dbReference>
<evidence type="ECO:0000313" key="4">
    <source>
        <dbReference type="EMBL" id="EEO28638.2"/>
    </source>
</evidence>
<keyword evidence="5" id="KW-1185">Reference proteome</keyword>
<protein>
    <recommendedName>
        <fullName evidence="3">Mce/MlaD domain-containing protein</fullName>
    </recommendedName>
</protein>
<name>C3X602_9BURK</name>
<dbReference type="RefSeq" id="WP_020994648.1">
    <property type="nucleotide sequence ID" value="NZ_CABMNL010000001.1"/>
</dbReference>
<dbReference type="Proteomes" id="UP000003973">
    <property type="component" value="Unassembled WGS sequence"/>
</dbReference>
<feature type="coiled-coil region" evidence="1">
    <location>
        <begin position="206"/>
        <end position="267"/>
    </location>
</feature>
<dbReference type="PANTHER" id="PTHR36698">
    <property type="entry name" value="BLL5892 PROTEIN"/>
    <property type="match status" value="1"/>
</dbReference>
<dbReference type="PANTHER" id="PTHR36698:SF2">
    <property type="entry name" value="MCE_MLAD DOMAIN-CONTAINING PROTEIN"/>
    <property type="match status" value="1"/>
</dbReference>
<dbReference type="AlphaFoldDB" id="C3X602"/>
<evidence type="ECO:0000259" key="3">
    <source>
        <dbReference type="Pfam" id="PF02470"/>
    </source>
</evidence>
<keyword evidence="2" id="KW-1133">Transmembrane helix</keyword>
<dbReference type="Pfam" id="PF02470">
    <property type="entry name" value="MlaD"/>
    <property type="match status" value="1"/>
</dbReference>
<evidence type="ECO:0000313" key="5">
    <source>
        <dbReference type="Proteomes" id="UP000003973"/>
    </source>
</evidence>